<evidence type="ECO:0000256" key="10">
    <source>
        <dbReference type="ARBA" id="ARBA00023054"/>
    </source>
</evidence>
<dbReference type="GO" id="GO:0005524">
    <property type="term" value="F:ATP binding"/>
    <property type="evidence" value="ECO:0007669"/>
    <property type="project" value="UniProtKB-UniRule"/>
</dbReference>
<evidence type="ECO:0000256" key="2">
    <source>
        <dbReference type="ARBA" id="ARBA00012406"/>
    </source>
</evidence>
<keyword evidence="9" id="KW-0832">Ubl conjugation</keyword>
<evidence type="ECO:0000256" key="13">
    <source>
        <dbReference type="PROSITE-ProRule" id="PRU10141"/>
    </source>
</evidence>
<keyword evidence="4" id="KW-0723">Serine/threonine-protein kinase</keyword>
<feature type="region of interest" description="Disordered" evidence="14">
    <location>
        <begin position="419"/>
        <end position="468"/>
    </location>
</feature>
<feature type="region of interest" description="Disordered" evidence="14">
    <location>
        <begin position="621"/>
        <end position="654"/>
    </location>
</feature>
<dbReference type="InterPro" id="IPR050538">
    <property type="entry name" value="MAP_kinase_kinase_kinase"/>
</dbReference>
<reference evidence="16" key="1">
    <citation type="submission" date="2016-07" db="EMBL/GenBank/DDBJ databases">
        <title>De novo transcriptome assembly of four accessions of the metal hyperaccumulator plant Noccaea caerulescens.</title>
        <authorList>
            <person name="Blande D."/>
            <person name="Halimaa P."/>
            <person name="Tervahauta A.I."/>
            <person name="Aarts M.G."/>
            <person name="Karenlampi S.O."/>
        </authorList>
    </citation>
    <scope>NUCLEOTIDE SEQUENCE</scope>
</reference>
<evidence type="ECO:0000256" key="7">
    <source>
        <dbReference type="ARBA" id="ARBA00022777"/>
    </source>
</evidence>
<evidence type="ECO:0000256" key="14">
    <source>
        <dbReference type="SAM" id="MobiDB-lite"/>
    </source>
</evidence>
<dbReference type="SUPFAM" id="SSF56112">
    <property type="entry name" value="Protein kinase-like (PK-like)"/>
    <property type="match status" value="1"/>
</dbReference>
<dbReference type="AlphaFoldDB" id="A0A1J3CMN3"/>
<protein>
    <recommendedName>
        <fullName evidence="2">mitogen-activated protein kinase kinase kinase</fullName>
        <ecNumber evidence="2">2.7.11.25</ecNumber>
    </recommendedName>
</protein>
<evidence type="ECO:0000256" key="12">
    <source>
        <dbReference type="ARBA" id="ARBA00048329"/>
    </source>
</evidence>
<dbReference type="InterPro" id="IPR017441">
    <property type="entry name" value="Protein_kinase_ATP_BS"/>
</dbReference>
<dbReference type="Pfam" id="PF00069">
    <property type="entry name" value="Pkinase"/>
    <property type="match status" value="1"/>
</dbReference>
<feature type="binding site" evidence="13">
    <location>
        <position position="97"/>
    </location>
    <ligand>
        <name>ATP</name>
        <dbReference type="ChEBI" id="CHEBI:30616"/>
    </ligand>
</feature>
<comment type="catalytic activity">
    <reaction evidence="11">
        <text>L-threonyl-[protein] + ATP = O-phospho-L-threonyl-[protein] + ADP + H(+)</text>
        <dbReference type="Rhea" id="RHEA:46608"/>
        <dbReference type="Rhea" id="RHEA-COMP:11060"/>
        <dbReference type="Rhea" id="RHEA-COMP:11605"/>
        <dbReference type="ChEBI" id="CHEBI:15378"/>
        <dbReference type="ChEBI" id="CHEBI:30013"/>
        <dbReference type="ChEBI" id="CHEBI:30616"/>
        <dbReference type="ChEBI" id="CHEBI:61977"/>
        <dbReference type="ChEBI" id="CHEBI:456216"/>
        <dbReference type="EC" id="2.7.11.25"/>
    </reaction>
</comment>
<name>A0A1J3CMN3_NOCCA</name>
<dbReference type="PANTHER" id="PTHR48016:SF56">
    <property type="entry name" value="MAPKK KINASE"/>
    <property type="match status" value="1"/>
</dbReference>
<evidence type="ECO:0000256" key="3">
    <source>
        <dbReference type="ARBA" id="ARBA00022499"/>
    </source>
</evidence>
<dbReference type="InterPro" id="IPR000719">
    <property type="entry name" value="Prot_kinase_dom"/>
</dbReference>
<dbReference type="CDD" id="cd06606">
    <property type="entry name" value="STKc_MAPKKK"/>
    <property type="match status" value="1"/>
</dbReference>
<dbReference type="GO" id="GO:0004709">
    <property type="term" value="F:MAP kinase kinase kinase activity"/>
    <property type="evidence" value="ECO:0007669"/>
    <property type="project" value="UniProtKB-EC"/>
</dbReference>
<evidence type="ECO:0000256" key="4">
    <source>
        <dbReference type="ARBA" id="ARBA00022527"/>
    </source>
</evidence>
<dbReference type="FunFam" id="3.30.200.20:FF:000387">
    <property type="entry name" value="Serine/threonine-protein kinase STE11"/>
    <property type="match status" value="1"/>
</dbReference>
<feature type="region of interest" description="Disordered" evidence="14">
    <location>
        <begin position="336"/>
        <end position="366"/>
    </location>
</feature>
<comment type="catalytic activity">
    <reaction evidence="12">
        <text>L-seryl-[protein] + ATP = O-phospho-L-seryl-[protein] + ADP + H(+)</text>
        <dbReference type="Rhea" id="RHEA:17989"/>
        <dbReference type="Rhea" id="RHEA-COMP:9863"/>
        <dbReference type="Rhea" id="RHEA-COMP:11604"/>
        <dbReference type="ChEBI" id="CHEBI:15378"/>
        <dbReference type="ChEBI" id="CHEBI:29999"/>
        <dbReference type="ChEBI" id="CHEBI:30616"/>
        <dbReference type="ChEBI" id="CHEBI:83421"/>
        <dbReference type="ChEBI" id="CHEBI:456216"/>
        <dbReference type="EC" id="2.7.11.25"/>
    </reaction>
</comment>
<dbReference type="EMBL" id="GEVI01024514">
    <property type="protein sequence ID" value="JAU07806.1"/>
    <property type="molecule type" value="Transcribed_RNA"/>
</dbReference>
<dbReference type="FunFam" id="1.10.510.10:FF:000382">
    <property type="entry name" value="Mitogen-activated protein kinase kinase kinase 2"/>
    <property type="match status" value="1"/>
</dbReference>
<feature type="compositionally biased region" description="Basic and acidic residues" evidence="14">
    <location>
        <begin position="635"/>
        <end position="648"/>
    </location>
</feature>
<evidence type="ECO:0000259" key="15">
    <source>
        <dbReference type="PROSITE" id="PS50011"/>
    </source>
</evidence>
<keyword evidence="6 13" id="KW-0547">Nucleotide-binding</keyword>
<feature type="region of interest" description="Disordered" evidence="14">
    <location>
        <begin position="523"/>
        <end position="579"/>
    </location>
</feature>
<feature type="compositionally biased region" description="Polar residues" evidence="14">
    <location>
        <begin position="546"/>
        <end position="568"/>
    </location>
</feature>
<organism evidence="16">
    <name type="scientific">Noccaea caerulescens</name>
    <name type="common">Alpine penny-cress</name>
    <name type="synonym">Thlaspi caerulescens</name>
    <dbReference type="NCBI Taxonomy" id="107243"/>
    <lineage>
        <taxon>Eukaryota</taxon>
        <taxon>Viridiplantae</taxon>
        <taxon>Streptophyta</taxon>
        <taxon>Embryophyta</taxon>
        <taxon>Tracheophyta</taxon>
        <taxon>Spermatophyta</taxon>
        <taxon>Magnoliopsida</taxon>
        <taxon>eudicotyledons</taxon>
        <taxon>Gunneridae</taxon>
        <taxon>Pentapetalae</taxon>
        <taxon>rosids</taxon>
        <taxon>malvids</taxon>
        <taxon>Brassicales</taxon>
        <taxon>Brassicaceae</taxon>
        <taxon>Coluteocarpeae</taxon>
        <taxon>Noccaea</taxon>
    </lineage>
</organism>
<evidence type="ECO:0000256" key="8">
    <source>
        <dbReference type="ARBA" id="ARBA00022840"/>
    </source>
</evidence>
<evidence type="ECO:0000256" key="9">
    <source>
        <dbReference type="ARBA" id="ARBA00022843"/>
    </source>
</evidence>
<evidence type="ECO:0000256" key="6">
    <source>
        <dbReference type="ARBA" id="ARBA00022741"/>
    </source>
</evidence>
<accession>A0A1J3CMN3</accession>
<dbReference type="PROSITE" id="PS00107">
    <property type="entry name" value="PROTEIN_KINASE_ATP"/>
    <property type="match status" value="1"/>
</dbReference>
<dbReference type="PROSITE" id="PS00108">
    <property type="entry name" value="PROTEIN_KINASE_ST"/>
    <property type="match status" value="1"/>
</dbReference>
<feature type="compositionally biased region" description="Low complexity" evidence="14">
    <location>
        <begin position="525"/>
        <end position="545"/>
    </location>
</feature>
<feature type="compositionally biased region" description="Polar residues" evidence="14">
    <location>
        <begin position="339"/>
        <end position="366"/>
    </location>
</feature>
<feature type="domain" description="Protein kinase" evidence="15">
    <location>
        <begin position="68"/>
        <end position="330"/>
    </location>
</feature>
<dbReference type="SMART" id="SM00220">
    <property type="entry name" value="S_TKc"/>
    <property type="match status" value="1"/>
</dbReference>
<gene>
    <name evidence="16" type="ORF">GA_TR14788_c0_g1_i1_g.45741</name>
</gene>
<dbReference type="InterPro" id="IPR011009">
    <property type="entry name" value="Kinase-like_dom_sf"/>
</dbReference>
<proteinExistence type="inferred from homology"/>
<dbReference type="Gene3D" id="1.10.510.10">
    <property type="entry name" value="Transferase(Phosphotransferase) domain 1"/>
    <property type="match status" value="1"/>
</dbReference>
<keyword evidence="7 16" id="KW-0418">Kinase</keyword>
<evidence type="ECO:0000256" key="11">
    <source>
        <dbReference type="ARBA" id="ARBA00047559"/>
    </source>
</evidence>
<sequence>MQDFFGSVRRSLVFRGTADEDYEENQPPFPGVLADKINSCIRKSRALIRPSSSPPPTTTVEMAPPISWRKGQLIGRGAFGTVYMGMNLDSGELLAVKQVLIAANCASKEKTQSHIQELEEEVKLLKNLSHPNIVRYLGTVREDDTLNILLEFVPGGSISSLLEKFGPFPESVVRRYTRQLLFGLEYLHSHAIMHRDIKGANILVDNKGCIKLADFGASKQVAELATISGAKSMKGTPYWMAPEVILQTGHSFSADIWSVGCTVIEMVTGKAPWSQQYKEVAAIFFIGTTKSHPPIPDTLSSDAKDFLLKCLQEEPNLRPTASELLKHPFVTEKHKESASTDLGSVMKNATTPQPSQLLNTKSSPDSTCNDVEDMCNLGSLNYSLAHPVKSIQNNNFWQQNDNGGDEDDMCLIGDENFLTFDGETRPTPEKNSDLKKKSKFDESPGNGEKETIISMEVDQPSYSEDDEELTESKIKSFLDEKAADLKKLQTPLYEEYYNNLITCSPSGIESNLSNNKREDTARGFLKLPPKSRSPSRGPLGGSPSRATDTACCSKSPGSGSSRELNISNGGDEASQDGVSAGITDWRGLIVDTEHEPSSQSVALSEIEKKWKEELDQELERKRQEIMRQAGSGSSPRDRSLSRQREKSRFASPGK</sequence>
<feature type="compositionally biased region" description="Basic and acidic residues" evidence="14">
    <location>
        <begin position="422"/>
        <end position="451"/>
    </location>
</feature>
<keyword evidence="10" id="KW-0175">Coiled coil</keyword>
<evidence type="ECO:0000313" key="16">
    <source>
        <dbReference type="EMBL" id="JAU07806.1"/>
    </source>
</evidence>
<keyword evidence="8 13" id="KW-0067">ATP-binding</keyword>
<keyword evidence="3" id="KW-1017">Isopeptide bond</keyword>
<dbReference type="PANTHER" id="PTHR48016">
    <property type="entry name" value="MAP KINASE KINASE KINASE SSK2-RELATED-RELATED"/>
    <property type="match status" value="1"/>
</dbReference>
<dbReference type="PROSITE" id="PS50011">
    <property type="entry name" value="PROTEIN_KINASE_DOM"/>
    <property type="match status" value="1"/>
</dbReference>
<dbReference type="InterPro" id="IPR008271">
    <property type="entry name" value="Ser/Thr_kinase_AS"/>
</dbReference>
<evidence type="ECO:0000256" key="5">
    <source>
        <dbReference type="ARBA" id="ARBA00022679"/>
    </source>
</evidence>
<comment type="similarity">
    <text evidence="1">Belongs to the protein kinase superfamily. STE Ser/Thr protein kinase family. MAP kinase kinase kinase subfamily.</text>
</comment>
<dbReference type="GO" id="GO:0005737">
    <property type="term" value="C:cytoplasm"/>
    <property type="evidence" value="ECO:0007669"/>
    <property type="project" value="TreeGrafter"/>
</dbReference>
<keyword evidence="5" id="KW-0808">Transferase</keyword>
<evidence type="ECO:0000256" key="1">
    <source>
        <dbReference type="ARBA" id="ARBA00006529"/>
    </source>
</evidence>
<dbReference type="EC" id="2.7.11.25" evidence="2"/>